<gene>
    <name evidence="2" type="ORF">SPHA_28007</name>
</gene>
<dbReference type="Proteomes" id="UP000597762">
    <property type="component" value="Unassembled WGS sequence"/>
</dbReference>
<keyword evidence="1" id="KW-0472">Membrane</keyword>
<evidence type="ECO:0000256" key="1">
    <source>
        <dbReference type="SAM" id="Phobius"/>
    </source>
</evidence>
<evidence type="ECO:0000313" key="3">
    <source>
        <dbReference type="Proteomes" id="UP000597762"/>
    </source>
</evidence>
<evidence type="ECO:0000313" key="2">
    <source>
        <dbReference type="EMBL" id="CAE1252389.1"/>
    </source>
</evidence>
<sequence>MRARAFNQHNIQLSTKFKFYNAFLPTSRLHGFETCTLTYLTLFLLSLSSFPFLHPLLPLSFSHFSLYTYFLLSVSISLPLTTSLYANLSLCSSIFFFFLSLSLSFPLSLFRFLLSSTLLILLFYLPLYIHHSFFPLSITSSLSLFSPLSMFFLSLISLSLFLFISLLLTLSLSLSIYLSFLLSFSA</sequence>
<keyword evidence="1" id="KW-0812">Transmembrane</keyword>
<feature type="transmembrane region" description="Helical" evidence="1">
    <location>
        <begin position="37"/>
        <end position="57"/>
    </location>
</feature>
<dbReference type="AlphaFoldDB" id="A0A812BYL6"/>
<dbReference type="EMBL" id="CAHIKZ030001101">
    <property type="protein sequence ID" value="CAE1252389.1"/>
    <property type="molecule type" value="Genomic_DNA"/>
</dbReference>
<comment type="caution">
    <text evidence="2">The sequence shown here is derived from an EMBL/GenBank/DDBJ whole genome shotgun (WGS) entry which is preliminary data.</text>
</comment>
<proteinExistence type="predicted"/>
<feature type="transmembrane region" description="Helical" evidence="1">
    <location>
        <begin position="149"/>
        <end position="182"/>
    </location>
</feature>
<organism evidence="2 3">
    <name type="scientific">Acanthosepion pharaonis</name>
    <name type="common">Pharaoh cuttlefish</name>
    <name type="synonym">Sepia pharaonis</name>
    <dbReference type="NCBI Taxonomy" id="158019"/>
    <lineage>
        <taxon>Eukaryota</taxon>
        <taxon>Metazoa</taxon>
        <taxon>Spiralia</taxon>
        <taxon>Lophotrochozoa</taxon>
        <taxon>Mollusca</taxon>
        <taxon>Cephalopoda</taxon>
        <taxon>Coleoidea</taxon>
        <taxon>Decapodiformes</taxon>
        <taxon>Sepiida</taxon>
        <taxon>Sepiina</taxon>
        <taxon>Sepiidae</taxon>
        <taxon>Acanthosepion</taxon>
    </lineage>
</organism>
<feature type="transmembrane region" description="Helical" evidence="1">
    <location>
        <begin position="69"/>
        <end position="97"/>
    </location>
</feature>
<reference evidence="2" key="1">
    <citation type="submission" date="2021-01" db="EMBL/GenBank/DDBJ databases">
        <authorList>
            <person name="Li R."/>
            <person name="Bekaert M."/>
        </authorList>
    </citation>
    <scope>NUCLEOTIDE SEQUENCE</scope>
    <source>
        <strain evidence="2">Farmed</strain>
    </source>
</reference>
<keyword evidence="1" id="KW-1133">Transmembrane helix</keyword>
<accession>A0A812BYL6</accession>
<keyword evidence="3" id="KW-1185">Reference proteome</keyword>
<protein>
    <submittedName>
        <fullName evidence="2">Uncharacterized protein</fullName>
    </submittedName>
</protein>
<name>A0A812BYL6_ACAPH</name>
<feature type="transmembrane region" description="Helical" evidence="1">
    <location>
        <begin position="109"/>
        <end position="129"/>
    </location>
</feature>